<dbReference type="Pfam" id="PF03610">
    <property type="entry name" value="EIIA-man"/>
    <property type="match status" value="1"/>
</dbReference>
<organism evidence="9 10">
    <name type="scientific">Neobacillus kokaensis</name>
    <dbReference type="NCBI Taxonomy" id="2759023"/>
    <lineage>
        <taxon>Bacteria</taxon>
        <taxon>Bacillati</taxon>
        <taxon>Bacillota</taxon>
        <taxon>Bacilli</taxon>
        <taxon>Bacillales</taxon>
        <taxon>Bacillaceae</taxon>
        <taxon>Neobacillus</taxon>
    </lineage>
</organism>
<keyword evidence="2" id="KW-0813">Transport</keyword>
<evidence type="ECO:0000256" key="3">
    <source>
        <dbReference type="ARBA" id="ARBA00022490"/>
    </source>
</evidence>
<evidence type="ECO:0000259" key="8">
    <source>
        <dbReference type="PROSITE" id="PS51096"/>
    </source>
</evidence>
<comment type="caution">
    <text evidence="9">The sequence shown here is derived from an EMBL/GenBank/DDBJ whole genome shotgun (WGS) entry which is preliminary data.</text>
</comment>
<keyword evidence="5" id="KW-0808">Transferase</keyword>
<dbReference type="Proteomes" id="UP000637074">
    <property type="component" value="Unassembled WGS sequence"/>
</dbReference>
<sequence length="135" mass="14579">MIGLILTGHANFASGLTSSLKLIAGEAENYVSIDFLEGMSQENLTEELNHAINQLTGCQSFIILTDIPGGTPYKAAVLLSLNNENIRVISGTNLPLLLQLSLSRLEGTNTEDLVENSIKEANQSLSLFDKNAFQI</sequence>
<dbReference type="NCBIfam" id="NF040761">
    <property type="entry name" value="AgaF"/>
    <property type="match status" value="1"/>
</dbReference>
<protein>
    <submittedName>
        <fullName evidence="9">PTS N-acetylgalactosamine transporter subunit IIA</fullName>
    </submittedName>
</protein>
<dbReference type="InterPro" id="IPR051471">
    <property type="entry name" value="Bacterial_PTS_sugar_comp"/>
</dbReference>
<gene>
    <name evidence="9" type="ORF">AM1BK_21650</name>
</gene>
<accession>A0ABQ3N531</accession>
<dbReference type="InterPro" id="IPR033887">
    <property type="entry name" value="PTS_IIA_man"/>
</dbReference>
<dbReference type="PANTHER" id="PTHR33799">
    <property type="entry name" value="PTS PERMEASE-RELATED-RELATED"/>
    <property type="match status" value="1"/>
</dbReference>
<dbReference type="PANTHER" id="PTHR33799:SF1">
    <property type="entry name" value="PTS SYSTEM MANNOSE-SPECIFIC EIIAB COMPONENT-RELATED"/>
    <property type="match status" value="1"/>
</dbReference>
<name>A0ABQ3N531_9BACI</name>
<dbReference type="EMBL" id="BNDS01000008">
    <property type="protein sequence ID" value="GHH98622.1"/>
    <property type="molecule type" value="Genomic_DNA"/>
</dbReference>
<dbReference type="SUPFAM" id="SSF53062">
    <property type="entry name" value="PTS system fructose IIA component-like"/>
    <property type="match status" value="1"/>
</dbReference>
<keyword evidence="3" id="KW-0963">Cytoplasm</keyword>
<evidence type="ECO:0000313" key="10">
    <source>
        <dbReference type="Proteomes" id="UP000637074"/>
    </source>
</evidence>
<evidence type="ECO:0000256" key="7">
    <source>
        <dbReference type="ARBA" id="ARBA00022777"/>
    </source>
</evidence>
<evidence type="ECO:0000313" key="9">
    <source>
        <dbReference type="EMBL" id="GHH98622.1"/>
    </source>
</evidence>
<keyword evidence="6" id="KW-0598">Phosphotransferase system</keyword>
<evidence type="ECO:0000256" key="4">
    <source>
        <dbReference type="ARBA" id="ARBA00022597"/>
    </source>
</evidence>
<comment type="subcellular location">
    <subcellularLocation>
        <location evidence="1">Cytoplasm</location>
    </subcellularLocation>
</comment>
<proteinExistence type="predicted"/>
<evidence type="ECO:0000256" key="5">
    <source>
        <dbReference type="ARBA" id="ARBA00022679"/>
    </source>
</evidence>
<reference evidence="9 10" key="1">
    <citation type="journal article" date="2022" name="Int. J. Syst. Evol. Microbiol.">
        <title>Neobacillus kokaensis sp. nov., isolated from soil.</title>
        <authorList>
            <person name="Yuki K."/>
            <person name="Matsubara H."/>
            <person name="Yamaguchi S."/>
        </authorList>
    </citation>
    <scope>NUCLEOTIDE SEQUENCE [LARGE SCALE GENOMIC DNA]</scope>
    <source>
        <strain evidence="9 10">LOB 377</strain>
    </source>
</reference>
<dbReference type="CDD" id="cd00006">
    <property type="entry name" value="PTS_IIA_man"/>
    <property type="match status" value="1"/>
</dbReference>
<evidence type="ECO:0000256" key="6">
    <source>
        <dbReference type="ARBA" id="ARBA00022683"/>
    </source>
</evidence>
<evidence type="ECO:0000256" key="2">
    <source>
        <dbReference type="ARBA" id="ARBA00022448"/>
    </source>
</evidence>
<dbReference type="RefSeq" id="WP_191272656.1">
    <property type="nucleotide sequence ID" value="NZ_BNDS01000008.1"/>
</dbReference>
<dbReference type="InterPro" id="IPR004701">
    <property type="entry name" value="PTS_EIIA_man-typ"/>
</dbReference>
<dbReference type="InterPro" id="IPR036662">
    <property type="entry name" value="PTS_EIIA_man-typ_sf"/>
</dbReference>
<keyword evidence="4" id="KW-0762">Sugar transport</keyword>
<dbReference type="PROSITE" id="PS51096">
    <property type="entry name" value="PTS_EIIA_TYPE_4"/>
    <property type="match status" value="1"/>
</dbReference>
<evidence type="ECO:0000256" key="1">
    <source>
        <dbReference type="ARBA" id="ARBA00004496"/>
    </source>
</evidence>
<keyword evidence="10" id="KW-1185">Reference proteome</keyword>
<keyword evidence="7" id="KW-0418">Kinase</keyword>
<dbReference type="Gene3D" id="3.40.50.510">
    <property type="entry name" value="Phosphotransferase system, mannose-type IIA component"/>
    <property type="match status" value="1"/>
</dbReference>
<feature type="domain" description="PTS EIIA type-4" evidence="8">
    <location>
        <begin position="1"/>
        <end position="125"/>
    </location>
</feature>